<evidence type="ECO:0000313" key="2">
    <source>
        <dbReference type="EMBL" id="KAJ8881593.1"/>
    </source>
</evidence>
<dbReference type="Proteomes" id="UP001159363">
    <property type="component" value="Chromosome 5"/>
</dbReference>
<comment type="caution">
    <text evidence="2">The sequence shown here is derived from an EMBL/GenBank/DDBJ whole genome shotgun (WGS) entry which is preliminary data.</text>
</comment>
<reference evidence="2 3" key="1">
    <citation type="submission" date="2023-02" db="EMBL/GenBank/DDBJ databases">
        <title>LHISI_Scaffold_Assembly.</title>
        <authorList>
            <person name="Stuart O.P."/>
            <person name="Cleave R."/>
            <person name="Magrath M.J.L."/>
            <person name="Mikheyev A.S."/>
        </authorList>
    </citation>
    <scope>NUCLEOTIDE SEQUENCE [LARGE SCALE GENOMIC DNA]</scope>
    <source>
        <strain evidence="2">Daus_M_001</strain>
        <tissue evidence="2">Leg muscle</tissue>
    </source>
</reference>
<evidence type="ECO:0000313" key="3">
    <source>
        <dbReference type="Proteomes" id="UP001159363"/>
    </source>
</evidence>
<feature type="compositionally biased region" description="Polar residues" evidence="1">
    <location>
        <begin position="440"/>
        <end position="458"/>
    </location>
</feature>
<proteinExistence type="predicted"/>
<dbReference type="EMBL" id="JARBHB010000006">
    <property type="protein sequence ID" value="KAJ8881593.1"/>
    <property type="molecule type" value="Genomic_DNA"/>
</dbReference>
<name>A0ABQ9HB92_9NEOP</name>
<gene>
    <name evidence="2" type="ORF">PR048_018078</name>
</gene>
<protein>
    <submittedName>
        <fullName evidence="2">Uncharacterized protein</fullName>
    </submittedName>
</protein>
<feature type="region of interest" description="Disordered" evidence="1">
    <location>
        <begin position="435"/>
        <end position="467"/>
    </location>
</feature>
<keyword evidence="3" id="KW-1185">Reference proteome</keyword>
<evidence type="ECO:0000256" key="1">
    <source>
        <dbReference type="SAM" id="MobiDB-lite"/>
    </source>
</evidence>
<accession>A0ABQ9HB92</accession>
<sequence>MSWDNAAHAAADVSLTCGARSKCQVTLNDARLFTLNCVHNNKAGCRMMASAIHARSKRKIPEKTRWYATPSGTGPACENPGAKPPGIEPGSSWWFKRARKPLHHRGPLEQSRGPRRFIDGKTARQFSASCVKATRELKRMSRSPRAGRCRWSAGFLGDLSFPLSFHSGAAPRSPQPPSSAPKTSSLLRAAQISSLTLSAGRFNAYVLVFETERVYFCRCGGRSSVQLQAGTVSWVGVQSGVTAIVRPIQAAAPGRPAPATAELGRSRGSDVIVATPTSCTHFVMVGARPCERAPKNGSILTGDWRPVAGNWVHTIEEYRGETAGYTANSSCTHQQNGIALANSMSERRLPISACYTKPEPHDNEYCTRSFKTLSVAVLHSTAAEDAQYTQYMSRGRRNGGQGFGLDPDFEHETYRSSEVLINTPAQLTCRVKNEEDATQDVENGTVSSKSAVNDNVTPKSAGDDMPTSAKRKCVVETYANVTSKSAGDGVSTSCAEIDHETSKSAGDDDVPTSAKRKYVAETYSMWKKKNINVIMYRKPSEKSDAESDYSEDPNDIVGRLRCLVSLQRGGYLAVIGEINSIVDGLRAEDFIE</sequence>
<organism evidence="2 3">
    <name type="scientific">Dryococelus australis</name>
    <dbReference type="NCBI Taxonomy" id="614101"/>
    <lineage>
        <taxon>Eukaryota</taxon>
        <taxon>Metazoa</taxon>
        <taxon>Ecdysozoa</taxon>
        <taxon>Arthropoda</taxon>
        <taxon>Hexapoda</taxon>
        <taxon>Insecta</taxon>
        <taxon>Pterygota</taxon>
        <taxon>Neoptera</taxon>
        <taxon>Polyneoptera</taxon>
        <taxon>Phasmatodea</taxon>
        <taxon>Verophasmatodea</taxon>
        <taxon>Anareolatae</taxon>
        <taxon>Phasmatidae</taxon>
        <taxon>Eurycanthinae</taxon>
        <taxon>Dryococelus</taxon>
    </lineage>
</organism>